<keyword evidence="10" id="KW-0472">Membrane</keyword>
<feature type="domain" description="C2H2-type" evidence="11">
    <location>
        <begin position="526"/>
        <end position="556"/>
    </location>
</feature>
<name>A0A8E5HRE3_USTVR</name>
<dbReference type="KEGG" id="uvi:66065274"/>
<dbReference type="PROSITE" id="PS00028">
    <property type="entry name" value="ZINC_FINGER_C2H2_1"/>
    <property type="match status" value="2"/>
</dbReference>
<dbReference type="InterPro" id="IPR036236">
    <property type="entry name" value="Znf_C2H2_sf"/>
</dbReference>
<evidence type="ECO:0000256" key="4">
    <source>
        <dbReference type="ARBA" id="ARBA00022833"/>
    </source>
</evidence>
<feature type="transmembrane region" description="Helical" evidence="10">
    <location>
        <begin position="20"/>
        <end position="43"/>
    </location>
</feature>
<accession>A0A8E5HRE3</accession>
<dbReference type="RefSeq" id="XP_042997928.1">
    <property type="nucleotide sequence ID" value="XM_043141994.1"/>
</dbReference>
<sequence>MTIVLEPRGAVLRRELSDGAIAGTVVGAVFAAALLTFCLYPVIIHEIKRRRRSAYPSFDAEAGVYAQPCGTSVIDPNSHRRLSSADSFKQDGQLSRGGLGDVQAKQLSWPPRDGHVMQPDAIDGSSRQLSAQIEEVPRQDANAFSSVPISYDSTQTELTPFPYYMPDSMPDENPGVLKGTSADYYSTSIPSEAFGMVTTPETVQSQRTLAQGSSFKYSLKHMFRRQSGHDHSLAPELLREDRTALPRAASGTELGRIISTGHAVDSPTDFSPKTTSVSAPSQANYLPTSGVARSISASDRERAVTTLPQSPPRTGRPFKASPSPPSNPAPGTVNPMDIMPASTESEMWFRTEHQLLSTSYRSSSSEPAEQGGSVTFTPSPTVSELPPAEVVQTALSPTPTNRETLRGLQERGEEAVPIAESHSHHHLSPPTILDKSQRPNYPSDHSTPIPGPHSTGASTDNTPSTQFDSPSPVSMNSSDFRYSTSPQPRLGSPKNGLLRCDEPGCSQIFDQPHKLNHHQRYHSKDHKCPYSNCDKGFGTKTHLQRHINDRHEKKKKFHCAVAGCDYSKSGGKAFPRKDNWKRHMTKIHNMDHQNLPEPIEVDHEMGGI</sequence>
<reference evidence="12" key="1">
    <citation type="submission" date="2020-03" db="EMBL/GenBank/DDBJ databases">
        <title>A mixture of massive structural variations and highly conserved coding sequences in Ustilaginoidea virens genome.</title>
        <authorList>
            <person name="Zhang K."/>
            <person name="Zhao Z."/>
            <person name="Zhang Z."/>
            <person name="Li Y."/>
            <person name="Hsiang T."/>
            <person name="Sun W."/>
        </authorList>
    </citation>
    <scope>NUCLEOTIDE SEQUENCE</scope>
    <source>
        <strain evidence="12">UV-8b</strain>
    </source>
</reference>
<feature type="compositionally biased region" description="Polar residues" evidence="9">
    <location>
        <begin position="268"/>
        <end position="287"/>
    </location>
</feature>
<protein>
    <recommendedName>
        <fullName evidence="11">C2H2-type domain-containing protein</fullName>
    </recommendedName>
</protein>
<proteinExistence type="predicted"/>
<dbReference type="Pfam" id="PF00096">
    <property type="entry name" value="zf-C2H2"/>
    <property type="match status" value="1"/>
</dbReference>
<feature type="region of interest" description="Disordered" evidence="9">
    <location>
        <begin position="359"/>
        <end position="498"/>
    </location>
</feature>
<evidence type="ECO:0000256" key="1">
    <source>
        <dbReference type="ARBA" id="ARBA00004123"/>
    </source>
</evidence>
<feature type="compositionally biased region" description="Basic and acidic residues" evidence="9">
    <location>
        <begin position="403"/>
        <end position="414"/>
    </location>
</feature>
<feature type="compositionally biased region" description="Polar residues" evidence="9">
    <location>
        <begin position="393"/>
        <end position="402"/>
    </location>
</feature>
<evidence type="ECO:0000313" key="13">
    <source>
        <dbReference type="Proteomes" id="UP000027002"/>
    </source>
</evidence>
<evidence type="ECO:0000256" key="3">
    <source>
        <dbReference type="ARBA" id="ARBA00022771"/>
    </source>
</evidence>
<evidence type="ECO:0000256" key="7">
    <source>
        <dbReference type="ARBA" id="ARBA00023242"/>
    </source>
</evidence>
<keyword evidence="6" id="KW-0804">Transcription</keyword>
<dbReference type="PANTHER" id="PTHR46179">
    <property type="entry name" value="ZINC FINGER PROTEIN"/>
    <property type="match status" value="1"/>
</dbReference>
<keyword evidence="13" id="KW-1185">Reference proteome</keyword>
<feature type="region of interest" description="Disordered" evidence="9">
    <location>
        <begin position="263"/>
        <end position="339"/>
    </location>
</feature>
<dbReference type="InterPro" id="IPR013087">
    <property type="entry name" value="Znf_C2H2_type"/>
</dbReference>
<dbReference type="EMBL" id="CP072755">
    <property type="protein sequence ID" value="QUC20255.1"/>
    <property type="molecule type" value="Genomic_DNA"/>
</dbReference>
<keyword evidence="2" id="KW-0479">Metal-binding</keyword>
<keyword evidence="7" id="KW-0539">Nucleus</keyword>
<comment type="subcellular location">
    <subcellularLocation>
        <location evidence="1">Nucleus</location>
    </subcellularLocation>
</comment>
<gene>
    <name evidence="12" type="ORF">UV8b_04496</name>
</gene>
<dbReference type="SMART" id="SM00355">
    <property type="entry name" value="ZnF_C2H2"/>
    <property type="match status" value="3"/>
</dbReference>
<dbReference type="Gene3D" id="3.30.160.60">
    <property type="entry name" value="Classic Zinc Finger"/>
    <property type="match status" value="3"/>
</dbReference>
<dbReference type="GO" id="GO:0005634">
    <property type="term" value="C:nucleus"/>
    <property type="evidence" value="ECO:0007669"/>
    <property type="project" value="UniProtKB-SubCell"/>
</dbReference>
<dbReference type="GO" id="GO:0008270">
    <property type="term" value="F:zinc ion binding"/>
    <property type="evidence" value="ECO:0007669"/>
    <property type="project" value="UniProtKB-KW"/>
</dbReference>
<evidence type="ECO:0000256" key="5">
    <source>
        <dbReference type="ARBA" id="ARBA00023015"/>
    </source>
</evidence>
<dbReference type="Proteomes" id="UP000027002">
    <property type="component" value="Chromosome 3"/>
</dbReference>
<dbReference type="PANTHER" id="PTHR46179:SF13">
    <property type="entry name" value="C2H2-TYPE DOMAIN-CONTAINING PROTEIN"/>
    <property type="match status" value="1"/>
</dbReference>
<evidence type="ECO:0000259" key="11">
    <source>
        <dbReference type="PROSITE" id="PS50157"/>
    </source>
</evidence>
<dbReference type="GeneID" id="66065274"/>
<keyword evidence="4" id="KW-0862">Zinc</keyword>
<feature type="compositionally biased region" description="Polar residues" evidence="9">
    <location>
        <begin position="84"/>
        <end position="93"/>
    </location>
</feature>
<evidence type="ECO:0000256" key="10">
    <source>
        <dbReference type="SAM" id="Phobius"/>
    </source>
</evidence>
<feature type="region of interest" description="Disordered" evidence="9">
    <location>
        <begin position="76"/>
        <end position="97"/>
    </location>
</feature>
<evidence type="ECO:0000256" key="6">
    <source>
        <dbReference type="ARBA" id="ARBA00023163"/>
    </source>
</evidence>
<evidence type="ECO:0000256" key="9">
    <source>
        <dbReference type="SAM" id="MobiDB-lite"/>
    </source>
</evidence>
<keyword evidence="3 8" id="KW-0863">Zinc-finger</keyword>
<feature type="compositionally biased region" description="Polar residues" evidence="9">
    <location>
        <begin position="455"/>
        <end position="487"/>
    </location>
</feature>
<organism evidence="12 13">
    <name type="scientific">Ustilaginoidea virens</name>
    <name type="common">Rice false smut fungus</name>
    <name type="synonym">Villosiclava virens</name>
    <dbReference type="NCBI Taxonomy" id="1159556"/>
    <lineage>
        <taxon>Eukaryota</taxon>
        <taxon>Fungi</taxon>
        <taxon>Dikarya</taxon>
        <taxon>Ascomycota</taxon>
        <taxon>Pezizomycotina</taxon>
        <taxon>Sordariomycetes</taxon>
        <taxon>Hypocreomycetidae</taxon>
        <taxon>Hypocreales</taxon>
        <taxon>Clavicipitaceae</taxon>
        <taxon>Ustilaginoidea</taxon>
    </lineage>
</organism>
<evidence type="ECO:0000256" key="2">
    <source>
        <dbReference type="ARBA" id="ARBA00022723"/>
    </source>
</evidence>
<dbReference type="AlphaFoldDB" id="A0A8E5HRE3"/>
<evidence type="ECO:0000313" key="12">
    <source>
        <dbReference type="EMBL" id="QUC20255.1"/>
    </source>
</evidence>
<keyword evidence="10" id="KW-1133">Transmembrane helix</keyword>
<dbReference type="SUPFAM" id="SSF57667">
    <property type="entry name" value="beta-beta-alpha zinc fingers"/>
    <property type="match status" value="1"/>
</dbReference>
<dbReference type="PROSITE" id="PS50157">
    <property type="entry name" value="ZINC_FINGER_C2H2_2"/>
    <property type="match status" value="2"/>
</dbReference>
<keyword evidence="10" id="KW-0812">Transmembrane</keyword>
<dbReference type="OrthoDB" id="6365676at2759"/>
<evidence type="ECO:0000256" key="8">
    <source>
        <dbReference type="PROSITE-ProRule" id="PRU00042"/>
    </source>
</evidence>
<dbReference type="InterPro" id="IPR051061">
    <property type="entry name" value="Zinc_finger_trans_reg"/>
</dbReference>
<dbReference type="GO" id="GO:0006357">
    <property type="term" value="P:regulation of transcription by RNA polymerase II"/>
    <property type="evidence" value="ECO:0007669"/>
    <property type="project" value="TreeGrafter"/>
</dbReference>
<keyword evidence="5" id="KW-0805">Transcription regulation</keyword>
<feature type="domain" description="C2H2-type" evidence="11">
    <location>
        <begin position="498"/>
        <end position="527"/>
    </location>
</feature>
<feature type="compositionally biased region" description="Polar residues" evidence="9">
    <location>
        <begin position="372"/>
        <end position="382"/>
    </location>
</feature>